<organism evidence="2 3">
    <name type="scientific">Synaphobranchus kaupii</name>
    <name type="common">Kaup's arrowtooth eel</name>
    <dbReference type="NCBI Taxonomy" id="118154"/>
    <lineage>
        <taxon>Eukaryota</taxon>
        <taxon>Metazoa</taxon>
        <taxon>Chordata</taxon>
        <taxon>Craniata</taxon>
        <taxon>Vertebrata</taxon>
        <taxon>Euteleostomi</taxon>
        <taxon>Actinopterygii</taxon>
        <taxon>Neopterygii</taxon>
        <taxon>Teleostei</taxon>
        <taxon>Anguilliformes</taxon>
        <taxon>Synaphobranchidae</taxon>
        <taxon>Synaphobranchus</taxon>
    </lineage>
</organism>
<evidence type="ECO:0000313" key="2">
    <source>
        <dbReference type="EMBL" id="KAJ8364327.1"/>
    </source>
</evidence>
<protein>
    <recommendedName>
        <fullName evidence="1">DUF4371 domain-containing protein</fullName>
    </recommendedName>
</protein>
<dbReference type="EMBL" id="JAINUF010000004">
    <property type="protein sequence ID" value="KAJ8364327.1"/>
    <property type="molecule type" value="Genomic_DNA"/>
</dbReference>
<comment type="caution">
    <text evidence="2">The sequence shown here is derived from an EMBL/GenBank/DDBJ whole genome shotgun (WGS) entry which is preliminary data.</text>
</comment>
<gene>
    <name evidence="2" type="ORF">SKAU_G00131580</name>
</gene>
<accession>A0A9Q1FQL4</accession>
<sequence>MNAFEPVIIMEHEAVIGGFKCLYWLVKNEIAHHTNYGKLLSLAQLLGCDYFLKLKVDRRNNYRSHRIIDEMLEIVSNVIEEPLIEQMRASQAISLELDESTDVSLLRQLDLHVRYLDKEGLVFNQFLDIVTVSDGKADTIVTAVKAVLQNKQVPTEKLCGLGTDGAAVMTGRVNGVAKQLTDSFPMIVAVACAAHRLALACKDASNDVKYMATFRDHLQELHLYFHHSANRTAALKAAATTLGLSDLKMKEVKDTRWLSQHLAIEILQRNLTAVLATLAEEAELKRCPVAKGLYTFCATYRFVASVYLQADILPHLARLSKVFQRANVNFLHIKEQVPITIETLRGIKDAGETPLPGSFLSRLHQDLDDPLGLGAFTIHHEEERTGC</sequence>
<dbReference type="InterPro" id="IPR012337">
    <property type="entry name" value="RNaseH-like_sf"/>
</dbReference>
<evidence type="ECO:0000313" key="3">
    <source>
        <dbReference type="Proteomes" id="UP001152622"/>
    </source>
</evidence>
<dbReference type="OrthoDB" id="6159421at2759"/>
<feature type="domain" description="DUF4371" evidence="1">
    <location>
        <begin position="57"/>
        <end position="175"/>
    </location>
</feature>
<name>A0A9Q1FQL4_SYNKA</name>
<proteinExistence type="predicted"/>
<reference evidence="2" key="1">
    <citation type="journal article" date="2023" name="Science">
        <title>Genome structures resolve the early diversification of teleost fishes.</title>
        <authorList>
            <person name="Parey E."/>
            <person name="Louis A."/>
            <person name="Montfort J."/>
            <person name="Bouchez O."/>
            <person name="Roques C."/>
            <person name="Iampietro C."/>
            <person name="Lluch J."/>
            <person name="Castinel A."/>
            <person name="Donnadieu C."/>
            <person name="Desvignes T."/>
            <person name="Floi Bucao C."/>
            <person name="Jouanno E."/>
            <person name="Wen M."/>
            <person name="Mejri S."/>
            <person name="Dirks R."/>
            <person name="Jansen H."/>
            <person name="Henkel C."/>
            <person name="Chen W.J."/>
            <person name="Zahm M."/>
            <person name="Cabau C."/>
            <person name="Klopp C."/>
            <person name="Thompson A.W."/>
            <person name="Robinson-Rechavi M."/>
            <person name="Braasch I."/>
            <person name="Lecointre G."/>
            <person name="Bobe J."/>
            <person name="Postlethwait J.H."/>
            <person name="Berthelot C."/>
            <person name="Roest Crollius H."/>
            <person name="Guiguen Y."/>
        </authorList>
    </citation>
    <scope>NUCLEOTIDE SEQUENCE</scope>
    <source>
        <strain evidence="2">WJC10195</strain>
    </source>
</reference>
<dbReference type="Proteomes" id="UP001152622">
    <property type="component" value="Chromosome 4"/>
</dbReference>
<evidence type="ECO:0000259" key="1">
    <source>
        <dbReference type="Pfam" id="PF14291"/>
    </source>
</evidence>
<dbReference type="PANTHER" id="PTHR46880">
    <property type="entry name" value="RAS-ASSOCIATING DOMAIN-CONTAINING PROTEIN"/>
    <property type="match status" value="1"/>
</dbReference>
<dbReference type="PANTHER" id="PTHR46880:SF5">
    <property type="entry name" value="DUF4371 DOMAIN-CONTAINING PROTEIN"/>
    <property type="match status" value="1"/>
</dbReference>
<dbReference type="Pfam" id="PF14291">
    <property type="entry name" value="DUF4371"/>
    <property type="match status" value="1"/>
</dbReference>
<dbReference type="InterPro" id="IPR025398">
    <property type="entry name" value="DUF4371"/>
</dbReference>
<keyword evidence="3" id="KW-1185">Reference proteome</keyword>
<dbReference type="SUPFAM" id="SSF53098">
    <property type="entry name" value="Ribonuclease H-like"/>
    <property type="match status" value="1"/>
</dbReference>
<dbReference type="AlphaFoldDB" id="A0A9Q1FQL4"/>